<evidence type="ECO:0000313" key="2">
    <source>
        <dbReference type="EMBL" id="GBM51611.1"/>
    </source>
</evidence>
<evidence type="ECO:0000256" key="1">
    <source>
        <dbReference type="SAM" id="MobiDB-lite"/>
    </source>
</evidence>
<protein>
    <submittedName>
        <fullName evidence="2">Uncharacterized protein</fullName>
    </submittedName>
</protein>
<sequence>MARTTPKLAFPLQPFAPYQREEVWSLAFGHSNESFGETLQSRSARNEADKLRRARKRSDQFSQRKPNRVHSQIEVNVPEYTCGNTSEVCEFYGALYWKNEVNSNKKYTKCCHDGKIRLPNLIEAPDLFKELLYSK</sequence>
<feature type="compositionally biased region" description="Polar residues" evidence="1">
    <location>
        <begin position="60"/>
        <end position="69"/>
    </location>
</feature>
<comment type="caution">
    <text evidence="2">The sequence shown here is derived from an EMBL/GenBank/DDBJ whole genome shotgun (WGS) entry which is preliminary data.</text>
</comment>
<dbReference type="OrthoDB" id="6569332at2759"/>
<name>A0A4Y2GE04_ARAVE</name>
<gene>
    <name evidence="2" type="ORF">AVEN_113497_1</name>
</gene>
<accession>A0A4Y2GE04</accession>
<organism evidence="2 3">
    <name type="scientific">Araneus ventricosus</name>
    <name type="common">Orbweaver spider</name>
    <name type="synonym">Epeira ventricosa</name>
    <dbReference type="NCBI Taxonomy" id="182803"/>
    <lineage>
        <taxon>Eukaryota</taxon>
        <taxon>Metazoa</taxon>
        <taxon>Ecdysozoa</taxon>
        <taxon>Arthropoda</taxon>
        <taxon>Chelicerata</taxon>
        <taxon>Arachnida</taxon>
        <taxon>Araneae</taxon>
        <taxon>Araneomorphae</taxon>
        <taxon>Entelegynae</taxon>
        <taxon>Araneoidea</taxon>
        <taxon>Araneidae</taxon>
        <taxon>Araneus</taxon>
    </lineage>
</organism>
<dbReference type="EMBL" id="BGPR01099125">
    <property type="protein sequence ID" value="GBM51611.1"/>
    <property type="molecule type" value="Genomic_DNA"/>
</dbReference>
<feature type="region of interest" description="Disordered" evidence="1">
    <location>
        <begin position="36"/>
        <end position="69"/>
    </location>
</feature>
<reference evidence="2 3" key="1">
    <citation type="journal article" date="2019" name="Sci. Rep.">
        <title>Orb-weaving spider Araneus ventricosus genome elucidates the spidroin gene catalogue.</title>
        <authorList>
            <person name="Kono N."/>
            <person name="Nakamura H."/>
            <person name="Ohtoshi R."/>
            <person name="Moran D.A.P."/>
            <person name="Shinohara A."/>
            <person name="Yoshida Y."/>
            <person name="Fujiwara M."/>
            <person name="Mori M."/>
            <person name="Tomita M."/>
            <person name="Arakawa K."/>
        </authorList>
    </citation>
    <scope>NUCLEOTIDE SEQUENCE [LARGE SCALE GENOMIC DNA]</scope>
</reference>
<dbReference type="Proteomes" id="UP000499080">
    <property type="component" value="Unassembled WGS sequence"/>
</dbReference>
<proteinExistence type="predicted"/>
<keyword evidence="3" id="KW-1185">Reference proteome</keyword>
<evidence type="ECO:0000313" key="3">
    <source>
        <dbReference type="Proteomes" id="UP000499080"/>
    </source>
</evidence>
<dbReference type="AlphaFoldDB" id="A0A4Y2GE04"/>